<dbReference type="AlphaFoldDB" id="A0A1H8Q5P5"/>
<evidence type="ECO:0000313" key="2">
    <source>
        <dbReference type="Proteomes" id="UP000198814"/>
    </source>
</evidence>
<organism evidence="1 2">
    <name type="scientific">Nitrosomonas oligotropha</name>
    <dbReference type="NCBI Taxonomy" id="42354"/>
    <lineage>
        <taxon>Bacteria</taxon>
        <taxon>Pseudomonadati</taxon>
        <taxon>Pseudomonadota</taxon>
        <taxon>Betaproteobacteria</taxon>
        <taxon>Nitrosomonadales</taxon>
        <taxon>Nitrosomonadaceae</taxon>
        <taxon>Nitrosomonas</taxon>
    </lineage>
</organism>
<keyword evidence="2" id="KW-1185">Reference proteome</keyword>
<dbReference type="STRING" id="42354.SAMN05216333_11116"/>
<protein>
    <submittedName>
        <fullName evidence="1">Uncharacterized protein</fullName>
    </submittedName>
</protein>
<gene>
    <name evidence="1" type="ORF">SAMN05216333_11116</name>
</gene>
<dbReference type="Proteomes" id="UP000198814">
    <property type="component" value="Unassembled WGS sequence"/>
</dbReference>
<reference evidence="2" key="1">
    <citation type="submission" date="2016-10" db="EMBL/GenBank/DDBJ databases">
        <authorList>
            <person name="Varghese N."/>
            <person name="Submissions S."/>
        </authorList>
    </citation>
    <scope>NUCLEOTIDE SEQUENCE [LARGE SCALE GENOMIC DNA]</scope>
    <source>
        <strain evidence="2">Nm76</strain>
    </source>
</reference>
<proteinExistence type="predicted"/>
<name>A0A1H8Q5P5_9PROT</name>
<evidence type="ECO:0000313" key="1">
    <source>
        <dbReference type="EMBL" id="SEO49555.1"/>
    </source>
</evidence>
<sequence length="83" mass="9391">MYTVEHYVKIRRAVMVEGRSEREVVRYFGIHCKTVNKMCQYAIPQGYRCKSEPISPKLAGFTGIIGAILEVVTSSKQHGQMIA</sequence>
<accession>A0A1H8Q5P5</accession>
<dbReference type="EMBL" id="FODO01000011">
    <property type="protein sequence ID" value="SEO49555.1"/>
    <property type="molecule type" value="Genomic_DNA"/>
</dbReference>